<gene>
    <name evidence="2" type="ORF">FNU76_03875</name>
</gene>
<accession>A0A516SBW5</accession>
<organism evidence="2 3">
    <name type="scientific">Chitinimonas arctica</name>
    <dbReference type="NCBI Taxonomy" id="2594795"/>
    <lineage>
        <taxon>Bacteria</taxon>
        <taxon>Pseudomonadati</taxon>
        <taxon>Pseudomonadota</taxon>
        <taxon>Betaproteobacteria</taxon>
        <taxon>Neisseriales</taxon>
        <taxon>Chitinibacteraceae</taxon>
        <taxon>Chitinimonas</taxon>
    </lineage>
</organism>
<keyword evidence="3" id="KW-1185">Reference proteome</keyword>
<dbReference type="EMBL" id="CP041730">
    <property type="protein sequence ID" value="QDQ25558.1"/>
    <property type="molecule type" value="Genomic_DNA"/>
</dbReference>
<evidence type="ECO:0000313" key="3">
    <source>
        <dbReference type="Proteomes" id="UP000317550"/>
    </source>
</evidence>
<keyword evidence="1" id="KW-0812">Transmembrane</keyword>
<dbReference type="RefSeq" id="WP_143856483.1">
    <property type="nucleotide sequence ID" value="NZ_CP041730.1"/>
</dbReference>
<sequence length="168" mass="18705">MKKVTVDLEKLKWPNKCAACNGSATRVLTVDSKETKAVVPFGAGVVTIGKVTRIRYPVCNRHFLSGWFASGLSQRSLFYLMLGVLSMFTALAASLAIYRITGNLLHGKETEDFPYGSVTYTTLYWGLFFWARSATPVRFAGKTYFGTTFQFNNDEYADSFAKANGRMS</sequence>
<feature type="transmembrane region" description="Helical" evidence="1">
    <location>
        <begin position="77"/>
        <end position="101"/>
    </location>
</feature>
<evidence type="ECO:0000256" key="1">
    <source>
        <dbReference type="SAM" id="Phobius"/>
    </source>
</evidence>
<reference evidence="3" key="1">
    <citation type="submission" date="2019-07" db="EMBL/GenBank/DDBJ databases">
        <title>Chitinimonas sp. nov., isolated from Ny-Alesund, arctica soil.</title>
        <authorList>
            <person name="Xu Q."/>
            <person name="Peng F."/>
        </authorList>
    </citation>
    <scope>NUCLEOTIDE SEQUENCE [LARGE SCALE GENOMIC DNA]</scope>
    <source>
        <strain evidence="3">R3-44</strain>
    </source>
</reference>
<dbReference type="KEGG" id="cari:FNU76_03875"/>
<protein>
    <submittedName>
        <fullName evidence="2">Uncharacterized protein</fullName>
    </submittedName>
</protein>
<evidence type="ECO:0000313" key="2">
    <source>
        <dbReference type="EMBL" id="QDQ25558.1"/>
    </source>
</evidence>
<feature type="transmembrane region" description="Helical" evidence="1">
    <location>
        <begin position="113"/>
        <end position="131"/>
    </location>
</feature>
<dbReference type="Proteomes" id="UP000317550">
    <property type="component" value="Chromosome"/>
</dbReference>
<dbReference type="OrthoDB" id="9822151at2"/>
<keyword evidence="1" id="KW-1133">Transmembrane helix</keyword>
<keyword evidence="1" id="KW-0472">Membrane</keyword>
<proteinExistence type="predicted"/>
<dbReference type="AlphaFoldDB" id="A0A516SBW5"/>
<name>A0A516SBW5_9NEIS</name>